<protein>
    <recommendedName>
        <fullName evidence="1">DUF4216 domain-containing protein</fullName>
    </recommendedName>
</protein>
<gene>
    <name evidence="2" type="ORF">V8G54_035400</name>
</gene>
<dbReference type="EMBL" id="CP144690">
    <property type="protein sequence ID" value="WVY89886.1"/>
    <property type="molecule type" value="Genomic_DNA"/>
</dbReference>
<dbReference type="PANTHER" id="PTHR10775">
    <property type="entry name" value="OS08G0208400 PROTEIN"/>
    <property type="match status" value="1"/>
</dbReference>
<dbReference type="PANTHER" id="PTHR10775:SF172">
    <property type="entry name" value="TNP2, PARTIAL"/>
    <property type="match status" value="1"/>
</dbReference>
<proteinExistence type="predicted"/>
<evidence type="ECO:0000313" key="3">
    <source>
        <dbReference type="Proteomes" id="UP001374535"/>
    </source>
</evidence>
<feature type="domain" description="DUF4216" evidence="1">
    <location>
        <begin position="254"/>
        <end position="305"/>
    </location>
</feature>
<dbReference type="InterPro" id="IPR025312">
    <property type="entry name" value="DUF4216"/>
</dbReference>
<dbReference type="AlphaFoldDB" id="A0AAQ3MF82"/>
<accession>A0AAQ3MF82</accession>
<evidence type="ECO:0000259" key="1">
    <source>
        <dbReference type="Pfam" id="PF13952"/>
    </source>
</evidence>
<reference evidence="2 3" key="1">
    <citation type="journal article" date="2023" name="Life. Sci Alliance">
        <title>Evolutionary insights into 3D genome organization and epigenetic landscape of Vigna mungo.</title>
        <authorList>
            <person name="Junaid A."/>
            <person name="Singh B."/>
            <person name="Bhatia S."/>
        </authorList>
    </citation>
    <scope>NUCLEOTIDE SEQUENCE [LARGE SCALE GENOMIC DNA]</scope>
    <source>
        <strain evidence="2">Urdbean</strain>
    </source>
</reference>
<evidence type="ECO:0000313" key="2">
    <source>
        <dbReference type="EMBL" id="WVY89886.1"/>
    </source>
</evidence>
<keyword evidence="3" id="KW-1185">Reference proteome</keyword>
<name>A0AAQ3MF82_VIGMU</name>
<dbReference type="Proteomes" id="UP001374535">
    <property type="component" value="Chromosome 11"/>
</dbReference>
<dbReference type="Pfam" id="PF13952">
    <property type="entry name" value="DUF4216"/>
    <property type="match status" value="1"/>
</dbReference>
<sequence>MVAKAEYAIRAANLKERKVNEEAPQVMAEENDGIVEITDNMCEMINDVFAPHCSNNYMANDDEIGKKVINKLGLHYTTIDACPNDCMLYVGEDKDRDSCKKCKTSRWKPKKRNNIGDDVIDNMRKKIPAKVLSIKELELRKDIKSTRRKGCKRLKDAWLSCNHAWLPFSRAINAGALNADGRTSMPGCLIWGVERQSFTPQDACAYNVNGFKFKILEHDLWIKTQNSGVFGTCGTRSYASSSDDQMEFGGVPYYVVLFKCVWANTTTSRGIMTDELDFTSVSFGRLIHTGDTDDDEPYTFRHQKHKWYIM</sequence>
<organism evidence="2 3">
    <name type="scientific">Vigna mungo</name>
    <name type="common">Black gram</name>
    <name type="synonym">Phaseolus mungo</name>
    <dbReference type="NCBI Taxonomy" id="3915"/>
    <lineage>
        <taxon>Eukaryota</taxon>
        <taxon>Viridiplantae</taxon>
        <taxon>Streptophyta</taxon>
        <taxon>Embryophyta</taxon>
        <taxon>Tracheophyta</taxon>
        <taxon>Spermatophyta</taxon>
        <taxon>Magnoliopsida</taxon>
        <taxon>eudicotyledons</taxon>
        <taxon>Gunneridae</taxon>
        <taxon>Pentapetalae</taxon>
        <taxon>rosids</taxon>
        <taxon>fabids</taxon>
        <taxon>Fabales</taxon>
        <taxon>Fabaceae</taxon>
        <taxon>Papilionoideae</taxon>
        <taxon>50 kb inversion clade</taxon>
        <taxon>NPAAA clade</taxon>
        <taxon>indigoferoid/millettioid clade</taxon>
        <taxon>Phaseoleae</taxon>
        <taxon>Vigna</taxon>
    </lineage>
</organism>